<dbReference type="GO" id="GO:0060070">
    <property type="term" value="P:canonical Wnt signaling pathway"/>
    <property type="evidence" value="ECO:0007669"/>
    <property type="project" value="TreeGrafter"/>
</dbReference>
<feature type="transmembrane region" description="Helical" evidence="10">
    <location>
        <begin position="383"/>
        <end position="405"/>
    </location>
</feature>
<evidence type="ECO:0000256" key="2">
    <source>
        <dbReference type="ARBA" id="ARBA00008077"/>
    </source>
</evidence>
<evidence type="ECO:0000313" key="15">
    <source>
        <dbReference type="Proteomes" id="UP000275846"/>
    </source>
</evidence>
<comment type="subcellular location">
    <subcellularLocation>
        <location evidence="1">Membrane</location>
        <topology evidence="1">Multi-pass membrane protein</topology>
    </subcellularLocation>
</comment>
<dbReference type="PROSITE" id="PS50038">
    <property type="entry name" value="FZ"/>
    <property type="match status" value="1"/>
</dbReference>
<evidence type="ECO:0000256" key="10">
    <source>
        <dbReference type="SAM" id="Phobius"/>
    </source>
</evidence>
<feature type="transmembrane region" description="Helical" evidence="10">
    <location>
        <begin position="516"/>
        <end position="539"/>
    </location>
</feature>
<dbReference type="SMART" id="SM01330">
    <property type="entry name" value="Frizzled"/>
    <property type="match status" value="1"/>
</dbReference>
<comment type="similarity">
    <text evidence="2">Belongs to the G-protein coupled receptor Fz/Smo family.</text>
</comment>
<reference evidence="16" key="1">
    <citation type="submission" date="2016-06" db="UniProtKB">
        <authorList>
            <consortium name="WormBaseParasite"/>
        </authorList>
    </citation>
    <scope>IDENTIFICATION</scope>
</reference>
<evidence type="ECO:0000259" key="13">
    <source>
        <dbReference type="PROSITE" id="PS50261"/>
    </source>
</evidence>
<dbReference type="Gene3D" id="1.10.2000.10">
    <property type="entry name" value="Frizzled cysteine-rich domain"/>
    <property type="match status" value="1"/>
</dbReference>
<feature type="transmembrane region" description="Helical" evidence="10">
    <location>
        <begin position="461"/>
        <end position="489"/>
    </location>
</feature>
<evidence type="ECO:0000256" key="6">
    <source>
        <dbReference type="ARBA" id="ARBA00023136"/>
    </source>
</evidence>
<dbReference type="OrthoDB" id="5959102at2759"/>
<evidence type="ECO:0000256" key="9">
    <source>
        <dbReference type="PROSITE-ProRule" id="PRU00090"/>
    </source>
</evidence>
<dbReference type="SUPFAM" id="SSF63501">
    <property type="entry name" value="Frizzled cysteine-rich domain"/>
    <property type="match status" value="1"/>
</dbReference>
<evidence type="ECO:0000256" key="1">
    <source>
        <dbReference type="ARBA" id="ARBA00004141"/>
    </source>
</evidence>
<feature type="transmembrane region" description="Helical" evidence="10">
    <location>
        <begin position="417"/>
        <end position="441"/>
    </location>
</feature>
<name>A0A183SYX6_SCHSO</name>
<dbReference type="GO" id="GO:0017147">
    <property type="term" value="F:Wnt-protein binding"/>
    <property type="evidence" value="ECO:0007669"/>
    <property type="project" value="TreeGrafter"/>
</dbReference>
<dbReference type="GO" id="GO:0016020">
    <property type="term" value="C:membrane"/>
    <property type="evidence" value="ECO:0007669"/>
    <property type="project" value="UniProtKB-SubCell"/>
</dbReference>
<dbReference type="WBParaSite" id="SSLN_0000978401-mRNA-1">
    <property type="protein sequence ID" value="SSLN_0000978401-mRNA-1"/>
    <property type="gene ID" value="SSLN_0000978401"/>
</dbReference>
<evidence type="ECO:0000256" key="3">
    <source>
        <dbReference type="ARBA" id="ARBA00022473"/>
    </source>
</evidence>
<evidence type="ECO:0000256" key="8">
    <source>
        <dbReference type="ARBA" id="ARBA00023170"/>
    </source>
</evidence>
<dbReference type="InterPro" id="IPR015526">
    <property type="entry name" value="Frizzled/SFRP"/>
</dbReference>
<evidence type="ECO:0000259" key="12">
    <source>
        <dbReference type="PROSITE" id="PS50038"/>
    </source>
</evidence>
<feature type="transmembrane region" description="Helical" evidence="10">
    <location>
        <begin position="585"/>
        <end position="605"/>
    </location>
</feature>
<dbReference type="SMART" id="SM00063">
    <property type="entry name" value="FRI"/>
    <property type="match status" value="1"/>
</dbReference>
<dbReference type="PANTHER" id="PTHR11309:SF99">
    <property type="entry name" value="FRIZZLED-4"/>
    <property type="match status" value="1"/>
</dbReference>
<keyword evidence="5 10" id="KW-1133">Transmembrane helix</keyword>
<dbReference type="Gene3D" id="1.20.1070.10">
    <property type="entry name" value="Rhodopsin 7-helix transmembrane proteins"/>
    <property type="match status" value="1"/>
</dbReference>
<dbReference type="GO" id="GO:0005615">
    <property type="term" value="C:extracellular space"/>
    <property type="evidence" value="ECO:0007669"/>
    <property type="project" value="TreeGrafter"/>
</dbReference>
<dbReference type="AlphaFoldDB" id="A0A183SYX6"/>
<feature type="transmembrane region" description="Helical" evidence="10">
    <location>
        <begin position="276"/>
        <end position="296"/>
    </location>
</feature>
<sequence length="808" mass="89901">MQSIAIYLITTLQFLTVHAGESFRDTAAPSELAKPNYHDDDDLSHCVPIREPVCQGLQYSETRMPNWVKMTSQEEAAKRMIDYRSLLNINCSHYLNLFLCTIYFPMCTRVLVKSALKPCKPLCVHVRNRCEPIMQQFQFNWPTELACDDLPEPPALCIEPDGYALDSKRPVLPNLSAMAVSESESGTGNPNLRSLQRLYPQLEEILRQRNQDSGNLNSLIQAAVAAVDNGALTADQDVACTGTEFTANHFFNSTCLVYCGADLHYRAADKTFARNWLLTWSCLCLASTVLTFLTFLTDTSRLRYPERPVIYLAACYFALAFGYVLQYCLGAETVTCKSVNPAEAGNAVAVGTRSETEIVVENMQKYLLKSGQEGTWCTVGFLILYYFGTASNLWWVMLSLAWYLSTARKWGHEGVESVSCVFHMFAWALPAIQAILLLILHKIDADELTGTCYTGFHNENALIFGVLLPQTIYLTLGLILLSVGFAAVFQVRQKLKVPSGIGDRERDSRRRLEKSIAKLGVFAVLYTFPMACLLAGNLYEYIGQPKWRSALADLHRDHPQCLSPRGIAWGIDKCQPKHSPSPEAALLRIFMSLVVGITSGMWVWANKKSFHSWRNLFCRRGRWRSNVFDKLEGNLHSRRALVPSASLRAPQLFSNAAPLELATTDTAPVVARPANPFGGAAFPSNMCRNYQTAGCAYSAPGCHTCLTARENTCPPGMSPTTPSYTSSQTADLFPLNVDGLTDCYLQRPEYRPSASTVTTTFPQSYPYTAVSQQTLHHHPLHSPMSAINVLGMQQFNGRPINSVSAVHQ</sequence>
<evidence type="ECO:0000313" key="16">
    <source>
        <dbReference type="WBParaSite" id="SSLN_0000978401-mRNA-1"/>
    </source>
</evidence>
<reference evidence="14 15" key="2">
    <citation type="submission" date="2018-11" db="EMBL/GenBank/DDBJ databases">
        <authorList>
            <consortium name="Pathogen Informatics"/>
        </authorList>
    </citation>
    <scope>NUCLEOTIDE SEQUENCE [LARGE SCALE GENOMIC DNA]</scope>
    <source>
        <strain evidence="14 15">NST_G2</strain>
    </source>
</reference>
<keyword evidence="15" id="KW-1185">Reference proteome</keyword>
<feature type="disulfide bond" evidence="9">
    <location>
        <begin position="46"/>
        <end position="107"/>
    </location>
</feature>
<feature type="domain" description="G-protein coupled receptors family 2 profile 2" evidence="13">
    <location>
        <begin position="270"/>
        <end position="611"/>
    </location>
</feature>
<protein>
    <submittedName>
        <fullName evidence="16">Frizzled-10-A</fullName>
    </submittedName>
</protein>
<organism evidence="16">
    <name type="scientific">Schistocephalus solidus</name>
    <name type="common">Tapeworm</name>
    <dbReference type="NCBI Taxonomy" id="70667"/>
    <lineage>
        <taxon>Eukaryota</taxon>
        <taxon>Metazoa</taxon>
        <taxon>Spiralia</taxon>
        <taxon>Lophotrochozoa</taxon>
        <taxon>Platyhelminthes</taxon>
        <taxon>Cestoda</taxon>
        <taxon>Eucestoda</taxon>
        <taxon>Diphyllobothriidea</taxon>
        <taxon>Diphyllobothriidae</taxon>
        <taxon>Schistocephalus</taxon>
    </lineage>
</organism>
<evidence type="ECO:0000313" key="14">
    <source>
        <dbReference type="EMBL" id="VDL95808.1"/>
    </source>
</evidence>
<evidence type="ECO:0000256" key="4">
    <source>
        <dbReference type="ARBA" id="ARBA00022692"/>
    </source>
</evidence>
<dbReference type="InterPro" id="IPR017981">
    <property type="entry name" value="GPCR_2-like_7TM"/>
</dbReference>
<accession>A0A183SYX6</accession>
<dbReference type="EMBL" id="UYSU01035230">
    <property type="protein sequence ID" value="VDL95808.1"/>
    <property type="molecule type" value="Genomic_DNA"/>
</dbReference>
<evidence type="ECO:0000256" key="11">
    <source>
        <dbReference type="SAM" id="SignalP"/>
    </source>
</evidence>
<feature type="chain" id="PRO_5043141361" evidence="11">
    <location>
        <begin position="20"/>
        <end position="808"/>
    </location>
</feature>
<dbReference type="Pfam" id="PF01534">
    <property type="entry name" value="Frizzled"/>
    <property type="match status" value="1"/>
</dbReference>
<keyword evidence="7 9" id="KW-1015">Disulfide bond</keyword>
<keyword evidence="3" id="KW-0217">Developmental protein</keyword>
<feature type="disulfide bond" evidence="9">
    <location>
        <begin position="54"/>
        <end position="100"/>
    </location>
</feature>
<dbReference type="GO" id="GO:0004888">
    <property type="term" value="F:transmembrane signaling receptor activity"/>
    <property type="evidence" value="ECO:0007669"/>
    <property type="project" value="InterPro"/>
</dbReference>
<evidence type="ECO:0000256" key="7">
    <source>
        <dbReference type="ARBA" id="ARBA00023157"/>
    </source>
</evidence>
<dbReference type="STRING" id="70667.A0A183SYX6"/>
<dbReference type="InterPro" id="IPR000539">
    <property type="entry name" value="Frizzled/Smoothened_7TM"/>
</dbReference>
<dbReference type="InterPro" id="IPR036790">
    <property type="entry name" value="Frizzled_dom_sf"/>
</dbReference>
<dbReference type="InterPro" id="IPR020067">
    <property type="entry name" value="Frizzled_dom"/>
</dbReference>
<dbReference type="GO" id="GO:0035567">
    <property type="term" value="P:non-canonical Wnt signaling pathway"/>
    <property type="evidence" value="ECO:0007669"/>
    <property type="project" value="TreeGrafter"/>
</dbReference>
<feature type="signal peptide" evidence="11">
    <location>
        <begin position="1"/>
        <end position="19"/>
    </location>
</feature>
<feature type="transmembrane region" description="Helical" evidence="10">
    <location>
        <begin position="308"/>
        <end position="325"/>
    </location>
</feature>
<evidence type="ECO:0000256" key="5">
    <source>
        <dbReference type="ARBA" id="ARBA00022989"/>
    </source>
</evidence>
<proteinExistence type="inferred from homology"/>
<keyword evidence="8" id="KW-0675">Receptor</keyword>
<keyword evidence="4 10" id="KW-0812">Transmembrane</keyword>
<keyword evidence="6 10" id="KW-0472">Membrane</keyword>
<gene>
    <name evidence="14" type="ORF">SSLN_LOCUS9423</name>
</gene>
<dbReference type="Pfam" id="PF01392">
    <property type="entry name" value="Fz"/>
    <property type="match status" value="1"/>
</dbReference>
<feature type="domain" description="FZ" evidence="12">
    <location>
        <begin position="41"/>
        <end position="160"/>
    </location>
</feature>
<keyword evidence="11" id="KW-0732">Signal</keyword>
<dbReference type="PANTHER" id="PTHR11309">
    <property type="entry name" value="FRIZZLED"/>
    <property type="match status" value="1"/>
</dbReference>
<dbReference type="Proteomes" id="UP000275846">
    <property type="component" value="Unassembled WGS sequence"/>
</dbReference>
<dbReference type="PROSITE" id="PS50261">
    <property type="entry name" value="G_PROTEIN_RECEP_F2_4"/>
    <property type="match status" value="1"/>
</dbReference>
<feature type="disulfide bond" evidence="9">
    <location>
        <begin position="123"/>
        <end position="147"/>
    </location>
</feature>
<comment type="caution">
    <text evidence="9">Lacks conserved residue(s) required for the propagation of feature annotation.</text>
</comment>
<dbReference type="PRINTS" id="PR00489">
    <property type="entry name" value="FRIZZLED"/>
</dbReference>